<evidence type="ECO:0000313" key="2">
    <source>
        <dbReference type="EMBL" id="CAG6479763.1"/>
    </source>
</evidence>
<evidence type="ECO:0000256" key="1">
    <source>
        <dbReference type="SAM" id="MobiDB-lite"/>
    </source>
</evidence>
<dbReference type="EMBL" id="HBUE01160718">
    <property type="protein sequence ID" value="CAG6509807.1"/>
    <property type="molecule type" value="Transcribed_RNA"/>
</dbReference>
<accession>A0A8D8BSA7</accession>
<dbReference type="EMBL" id="HBUE01265902">
    <property type="protein sequence ID" value="CAG6561205.1"/>
    <property type="molecule type" value="Transcribed_RNA"/>
</dbReference>
<feature type="region of interest" description="Disordered" evidence="1">
    <location>
        <begin position="20"/>
        <end position="75"/>
    </location>
</feature>
<protein>
    <submittedName>
        <fullName evidence="2">(northern house mosquito) hypothetical protein</fullName>
    </submittedName>
</protein>
<dbReference type="EMBL" id="HBUE01265896">
    <property type="protein sequence ID" value="CAG6561200.1"/>
    <property type="molecule type" value="Transcribed_RNA"/>
</dbReference>
<proteinExistence type="predicted"/>
<dbReference type="EMBL" id="HBUE01160713">
    <property type="protein sequence ID" value="CAG6509801.1"/>
    <property type="molecule type" value="Transcribed_RNA"/>
</dbReference>
<name>A0A8D8BSA7_CULPI</name>
<dbReference type="EMBL" id="HBUE01265899">
    <property type="protein sequence ID" value="CAG6561203.1"/>
    <property type="molecule type" value="Transcribed_RNA"/>
</dbReference>
<dbReference type="EMBL" id="HBUE01160707">
    <property type="protein sequence ID" value="CAG6509796.1"/>
    <property type="molecule type" value="Transcribed_RNA"/>
</dbReference>
<dbReference type="EMBL" id="HBUE01086443">
    <property type="protein sequence ID" value="CAG6479763.1"/>
    <property type="molecule type" value="Transcribed_RNA"/>
</dbReference>
<feature type="compositionally biased region" description="Basic and acidic residues" evidence="1">
    <location>
        <begin position="35"/>
        <end position="46"/>
    </location>
</feature>
<organism evidence="2">
    <name type="scientific">Culex pipiens</name>
    <name type="common">House mosquito</name>
    <dbReference type="NCBI Taxonomy" id="7175"/>
    <lineage>
        <taxon>Eukaryota</taxon>
        <taxon>Metazoa</taxon>
        <taxon>Ecdysozoa</taxon>
        <taxon>Arthropoda</taxon>
        <taxon>Hexapoda</taxon>
        <taxon>Insecta</taxon>
        <taxon>Pterygota</taxon>
        <taxon>Neoptera</taxon>
        <taxon>Endopterygota</taxon>
        <taxon>Diptera</taxon>
        <taxon>Nematocera</taxon>
        <taxon>Culicoidea</taxon>
        <taxon>Culicidae</taxon>
        <taxon>Culicinae</taxon>
        <taxon>Culicini</taxon>
        <taxon>Culex</taxon>
        <taxon>Culex</taxon>
    </lineage>
</organism>
<sequence>MTDLSVLSVLEEVDDLRQANAYVDDQNGGGHKQRLQRDDRQEHQQHLDPAQQEHHRKHHVLHYPDPAEGSGSHQFTPRFGSIFRWLQTANQSRHHDQHRNCRHRQE</sequence>
<dbReference type="EMBL" id="HBUE01160710">
    <property type="protein sequence ID" value="CAG6509799.1"/>
    <property type="molecule type" value="Transcribed_RNA"/>
</dbReference>
<reference evidence="2" key="1">
    <citation type="submission" date="2021-05" db="EMBL/GenBank/DDBJ databases">
        <authorList>
            <person name="Alioto T."/>
            <person name="Alioto T."/>
            <person name="Gomez Garrido J."/>
        </authorList>
    </citation>
    <scope>NUCLEOTIDE SEQUENCE</scope>
</reference>
<dbReference type="EMBL" id="HBUE01265907">
    <property type="protein sequence ID" value="CAG6561211.1"/>
    <property type="molecule type" value="Transcribed_RNA"/>
</dbReference>
<dbReference type="AlphaFoldDB" id="A0A8D8BSA7"/>